<dbReference type="EMBL" id="BAEO01000055">
    <property type="protein sequence ID" value="GAC20797.1"/>
    <property type="molecule type" value="Genomic_DNA"/>
</dbReference>
<comment type="caution">
    <text evidence="1">The sequence shown here is derived from an EMBL/GenBank/DDBJ whole genome shotgun (WGS) entry which is preliminary data.</text>
</comment>
<accession>K6YRM8</accession>
<dbReference type="STRING" id="493475.GARC_3843"/>
<proteinExistence type="predicted"/>
<evidence type="ECO:0000313" key="2">
    <source>
        <dbReference type="Proteomes" id="UP000006327"/>
    </source>
</evidence>
<keyword evidence="2" id="KW-1185">Reference proteome</keyword>
<sequence>MLFSNTLIYISAVFLNNFVQYELLFLSANPSSEQYHDG</sequence>
<protein>
    <submittedName>
        <fullName evidence="1">Uncharacterized protein</fullName>
    </submittedName>
</protein>
<evidence type="ECO:0000313" key="1">
    <source>
        <dbReference type="EMBL" id="GAC20797.1"/>
    </source>
</evidence>
<gene>
    <name evidence="1" type="ORF">GARC_3843</name>
</gene>
<reference evidence="1 2" key="1">
    <citation type="journal article" date="2017" name="Antonie Van Leeuwenhoek">
        <title>Rhizobium rhizosphaerae sp. nov., a novel species isolated from rice rhizosphere.</title>
        <authorList>
            <person name="Zhao J.J."/>
            <person name="Zhang J."/>
            <person name="Zhang R.J."/>
            <person name="Zhang C.W."/>
            <person name="Yin H.Q."/>
            <person name="Zhang X.X."/>
        </authorList>
    </citation>
    <scope>NUCLEOTIDE SEQUENCE [LARGE SCALE GENOMIC DNA]</scope>
    <source>
        <strain evidence="1 2">BSs20135</strain>
    </source>
</reference>
<name>K6YRM8_9ALTE</name>
<dbReference type="Proteomes" id="UP000006327">
    <property type="component" value="Unassembled WGS sequence"/>
</dbReference>
<dbReference type="AlphaFoldDB" id="K6YRM8"/>
<organism evidence="1 2">
    <name type="scientific">Paraglaciecola arctica BSs20135</name>
    <dbReference type="NCBI Taxonomy" id="493475"/>
    <lineage>
        <taxon>Bacteria</taxon>
        <taxon>Pseudomonadati</taxon>
        <taxon>Pseudomonadota</taxon>
        <taxon>Gammaproteobacteria</taxon>
        <taxon>Alteromonadales</taxon>
        <taxon>Alteromonadaceae</taxon>
        <taxon>Paraglaciecola</taxon>
    </lineage>
</organism>